<evidence type="ECO:0000313" key="4">
    <source>
        <dbReference type="Proteomes" id="UP000317176"/>
    </source>
</evidence>
<protein>
    <submittedName>
        <fullName evidence="3">Carboxylesterase family protein</fullName>
    </submittedName>
</protein>
<dbReference type="InterPro" id="IPR050300">
    <property type="entry name" value="GDXG_lipolytic_enzyme"/>
</dbReference>
<feature type="domain" description="Carboxylesterase type B" evidence="2">
    <location>
        <begin position="94"/>
        <end position="221"/>
    </location>
</feature>
<sequence>MRRIEKTGHIGEPIWARKAGITMKNCLTFFLLLTMTTASAHGPMPARLSPPSGLVQVGLTDNDTTAGGTARLCEQVSFSRGLRYGESEANVLDIATSAIKADTPRPVLLFVTGDTFTGDRQAPELARQIEDQAMCFAARNQMIGVRVNYRLAPAATWPMGATDVAAALSWIHGNIDLFNGDAREIVAVGYGAGAFHVATLLAHPEFQADRADVAAVVLVSGIYRAGKDASDSEKAYLGTDASQYNMRSVFPGILNVDVPIVLAWAADDSPGIVAQGETLKKTLCGAGHCPRSALLRSRDGIANAFGLDGSGDSLAEPTLLLVRQLEARGLP</sequence>
<dbReference type="Gene3D" id="3.40.50.1820">
    <property type="entry name" value="alpha/beta hydrolase"/>
    <property type="match status" value="1"/>
</dbReference>
<evidence type="ECO:0000313" key="3">
    <source>
        <dbReference type="EMBL" id="TWI02554.1"/>
    </source>
</evidence>
<dbReference type="Pfam" id="PF00135">
    <property type="entry name" value="COesterase"/>
    <property type="match status" value="1"/>
</dbReference>
<dbReference type="PANTHER" id="PTHR48081">
    <property type="entry name" value="AB HYDROLASE SUPERFAMILY PROTEIN C4A8.06C"/>
    <property type="match status" value="1"/>
</dbReference>
<dbReference type="Proteomes" id="UP000317176">
    <property type="component" value="Unassembled WGS sequence"/>
</dbReference>
<dbReference type="SUPFAM" id="SSF53474">
    <property type="entry name" value="alpha/beta-Hydrolases"/>
    <property type="match status" value="1"/>
</dbReference>
<dbReference type="AlphaFoldDB" id="A0A562L557"/>
<gene>
    <name evidence="3" type="ORF">IQ17_04170</name>
</gene>
<name>A0A562L557_9BRAD</name>
<comment type="caution">
    <text evidence="3">The sequence shown here is derived from an EMBL/GenBank/DDBJ whole genome shotgun (WGS) entry which is preliminary data.</text>
</comment>
<dbReference type="GO" id="GO:0016787">
    <property type="term" value="F:hydrolase activity"/>
    <property type="evidence" value="ECO:0007669"/>
    <property type="project" value="UniProtKB-KW"/>
</dbReference>
<dbReference type="EMBL" id="VLKL01000011">
    <property type="protein sequence ID" value="TWI02554.1"/>
    <property type="molecule type" value="Genomic_DNA"/>
</dbReference>
<dbReference type="InterPro" id="IPR029058">
    <property type="entry name" value="AB_hydrolase_fold"/>
</dbReference>
<organism evidence="3 4">
    <name type="scientific">Bradyrhizobium daqingense</name>
    <dbReference type="NCBI Taxonomy" id="993502"/>
    <lineage>
        <taxon>Bacteria</taxon>
        <taxon>Pseudomonadati</taxon>
        <taxon>Pseudomonadota</taxon>
        <taxon>Alphaproteobacteria</taxon>
        <taxon>Hyphomicrobiales</taxon>
        <taxon>Nitrobacteraceae</taxon>
        <taxon>Bradyrhizobium</taxon>
    </lineage>
</organism>
<dbReference type="PANTHER" id="PTHR48081:SF6">
    <property type="entry name" value="PEPTIDASE S9 PROLYL OLIGOPEPTIDASE CATALYTIC DOMAIN-CONTAINING PROTEIN"/>
    <property type="match status" value="1"/>
</dbReference>
<dbReference type="InterPro" id="IPR002018">
    <property type="entry name" value="CarbesteraseB"/>
</dbReference>
<reference evidence="3 4" key="1">
    <citation type="journal article" date="2015" name="Stand. Genomic Sci.">
        <title>Genomic Encyclopedia of Bacterial and Archaeal Type Strains, Phase III: the genomes of soil and plant-associated and newly described type strains.</title>
        <authorList>
            <person name="Whitman W.B."/>
            <person name="Woyke T."/>
            <person name="Klenk H.P."/>
            <person name="Zhou Y."/>
            <person name="Lilburn T.G."/>
            <person name="Beck B.J."/>
            <person name="De Vos P."/>
            <person name="Vandamme P."/>
            <person name="Eisen J.A."/>
            <person name="Garrity G."/>
            <person name="Hugenholtz P."/>
            <person name="Kyrpides N.C."/>
        </authorList>
    </citation>
    <scope>NUCLEOTIDE SEQUENCE [LARGE SCALE GENOMIC DNA]</scope>
    <source>
        <strain evidence="3 4">CGMCC 1.10947</strain>
    </source>
</reference>
<accession>A0A562L557</accession>
<keyword evidence="4" id="KW-1185">Reference proteome</keyword>
<evidence type="ECO:0000259" key="2">
    <source>
        <dbReference type="Pfam" id="PF00135"/>
    </source>
</evidence>
<proteinExistence type="predicted"/>
<evidence type="ECO:0000256" key="1">
    <source>
        <dbReference type="ARBA" id="ARBA00022801"/>
    </source>
</evidence>
<keyword evidence="1" id="KW-0378">Hydrolase</keyword>